<comment type="caution">
    <text evidence="3">The sequence shown here is derived from an EMBL/GenBank/DDBJ whole genome shotgun (WGS) entry which is preliminary data.</text>
</comment>
<feature type="region of interest" description="Disordered" evidence="1">
    <location>
        <begin position="149"/>
        <end position="168"/>
    </location>
</feature>
<dbReference type="Proteomes" id="UP000736335">
    <property type="component" value="Unassembled WGS sequence"/>
</dbReference>
<feature type="domain" description="Phosphatidate phosphatase APP1 catalytic" evidence="2">
    <location>
        <begin position="368"/>
        <end position="518"/>
    </location>
</feature>
<reference evidence="3" key="2">
    <citation type="submission" date="2020-11" db="EMBL/GenBank/DDBJ databases">
        <authorList>
            <consortium name="DOE Joint Genome Institute"/>
            <person name="Kuo A."/>
            <person name="Miyauchi S."/>
            <person name="Kiss E."/>
            <person name="Drula E."/>
            <person name="Kohler A."/>
            <person name="Sanchez-Garcia M."/>
            <person name="Andreopoulos B."/>
            <person name="Barry K.W."/>
            <person name="Bonito G."/>
            <person name="Buee M."/>
            <person name="Carver A."/>
            <person name="Chen C."/>
            <person name="Cichocki N."/>
            <person name="Clum A."/>
            <person name="Culley D."/>
            <person name="Crous P.W."/>
            <person name="Fauchery L."/>
            <person name="Girlanda M."/>
            <person name="Hayes R."/>
            <person name="Keri Z."/>
            <person name="Labutti K."/>
            <person name="Lipzen A."/>
            <person name="Lombard V."/>
            <person name="Magnuson J."/>
            <person name="Maillard F."/>
            <person name="Morin E."/>
            <person name="Murat C."/>
            <person name="Nolan M."/>
            <person name="Ohm R."/>
            <person name="Pangilinan J."/>
            <person name="Pereira M."/>
            <person name="Perotto S."/>
            <person name="Peter M."/>
            <person name="Riley R."/>
            <person name="Sitrit Y."/>
            <person name="Stielow B."/>
            <person name="Szollosi G."/>
            <person name="Zifcakova L."/>
            <person name="Stursova M."/>
            <person name="Spatafora J.W."/>
            <person name="Tedersoo L."/>
            <person name="Vaario L.-M."/>
            <person name="Yamada A."/>
            <person name="Yan M."/>
            <person name="Wang P."/>
            <person name="Xu J."/>
            <person name="Bruns T."/>
            <person name="Baldrian P."/>
            <person name="Vilgalys R."/>
            <person name="Henrissat B."/>
            <person name="Grigoriev I.V."/>
            <person name="Hibbett D."/>
            <person name="Nagy L.G."/>
            <person name="Martin F.M."/>
        </authorList>
    </citation>
    <scope>NUCLEOTIDE SEQUENCE</scope>
    <source>
        <strain evidence="3">UH-Tt-Lm1</strain>
    </source>
</reference>
<keyword evidence="4" id="KW-1185">Reference proteome</keyword>
<dbReference type="GO" id="GO:0008195">
    <property type="term" value="F:phosphatidate phosphatase activity"/>
    <property type="evidence" value="ECO:0007669"/>
    <property type="project" value="InterPro"/>
</dbReference>
<feature type="compositionally biased region" description="Polar residues" evidence="1">
    <location>
        <begin position="545"/>
        <end position="589"/>
    </location>
</feature>
<feature type="region of interest" description="Disordered" evidence="1">
    <location>
        <begin position="522"/>
        <end position="651"/>
    </location>
</feature>
<dbReference type="GO" id="GO:0030479">
    <property type="term" value="C:actin cortical patch"/>
    <property type="evidence" value="ECO:0007669"/>
    <property type="project" value="TreeGrafter"/>
</dbReference>
<gene>
    <name evidence="3" type="ORF">BJ322DRAFT_820095</name>
</gene>
<evidence type="ECO:0000256" key="1">
    <source>
        <dbReference type="SAM" id="MobiDB-lite"/>
    </source>
</evidence>
<dbReference type="PANTHER" id="PTHR28208:SF3">
    <property type="entry name" value="PHOSPHATIDATE PHOSPHATASE APP1"/>
    <property type="match status" value="1"/>
</dbReference>
<dbReference type="InterPro" id="IPR052935">
    <property type="entry name" value="Mg2+_PAP"/>
</dbReference>
<evidence type="ECO:0000259" key="2">
    <source>
        <dbReference type="Pfam" id="PF09949"/>
    </source>
</evidence>
<reference evidence="3" key="1">
    <citation type="journal article" date="2020" name="Nat. Commun.">
        <title>Large-scale genome sequencing of mycorrhizal fungi provides insights into the early evolution of symbiotic traits.</title>
        <authorList>
            <person name="Miyauchi S."/>
            <person name="Kiss E."/>
            <person name="Kuo A."/>
            <person name="Drula E."/>
            <person name="Kohler A."/>
            <person name="Sanchez-Garcia M."/>
            <person name="Morin E."/>
            <person name="Andreopoulos B."/>
            <person name="Barry K.W."/>
            <person name="Bonito G."/>
            <person name="Buee M."/>
            <person name="Carver A."/>
            <person name="Chen C."/>
            <person name="Cichocki N."/>
            <person name="Clum A."/>
            <person name="Culley D."/>
            <person name="Crous P.W."/>
            <person name="Fauchery L."/>
            <person name="Girlanda M."/>
            <person name="Hayes R.D."/>
            <person name="Keri Z."/>
            <person name="LaButti K."/>
            <person name="Lipzen A."/>
            <person name="Lombard V."/>
            <person name="Magnuson J."/>
            <person name="Maillard F."/>
            <person name="Murat C."/>
            <person name="Nolan M."/>
            <person name="Ohm R.A."/>
            <person name="Pangilinan J."/>
            <person name="Pereira M.F."/>
            <person name="Perotto S."/>
            <person name="Peter M."/>
            <person name="Pfister S."/>
            <person name="Riley R."/>
            <person name="Sitrit Y."/>
            <person name="Stielow J.B."/>
            <person name="Szollosi G."/>
            <person name="Zifcakova L."/>
            <person name="Stursova M."/>
            <person name="Spatafora J.W."/>
            <person name="Tedersoo L."/>
            <person name="Vaario L.M."/>
            <person name="Yamada A."/>
            <person name="Yan M."/>
            <person name="Wang P."/>
            <person name="Xu J."/>
            <person name="Bruns T."/>
            <person name="Baldrian P."/>
            <person name="Vilgalys R."/>
            <person name="Dunand C."/>
            <person name="Henrissat B."/>
            <person name="Grigoriev I.V."/>
            <person name="Hibbett D."/>
            <person name="Nagy L.G."/>
            <person name="Martin F.M."/>
        </authorList>
    </citation>
    <scope>NUCLEOTIDE SEQUENCE</scope>
    <source>
        <strain evidence="3">UH-Tt-Lm1</strain>
    </source>
</reference>
<sequence length="726" mass="79960">MSGDMQNWRPLLSSATNKLNSFKGYLASKDPRPLTPGSSLAPPRGGGDYSNPEAGPGPATKQSWTQWAGDKLRRNNQLPGGNTNVVEKVTLFPGWAARRLRQPSADEETHFDAEVYVSGFASRLNNPEFMSRSQRAFLRLAKGYASLPKLRDETQAGQAPSPPSDMDMEDLEEHFRTSNFDSPPSDASSVVGTPLRRTPSNSSQSSSSSETRPIERVPFAARNIQELHANLERRLMPFWSSTLSNRTVRLSLYASEEAASIAQALGDEVSDFDQPKLRPIDSRKVITAQDGSFQIKFGVPWDVLCKHPDGIQVALGNVTTEHDFFVIAELLSPPPPQCTSAEPRPVPAKDTPVFRVQIKIPLSFTPLRVISDIDDTVKMANVLAGARAIFYTVFVQNLVEIVIPGMGDWYTKMWQRGARFHYVSNGPFEILPILNEFFPLAKLPSGSIKLRSYAGRSLFNGFLSAPAARKRQGVIDILNNFPESQFILVGDSGEQDMELYATVAMERPQQILAIFIRDARGPLNGEKPQPVEDPTGAGACLRWSNYPQRSDSSGSTKSFLQISRGASNDTTSVQPTMTPGPSASYQNRQPPTPHNKRQGSLDYFSQRGPSSPAPCNSNDSGSVHRLVRSPSQEEPSTGEIDTSVGLGPKPAKMSDAEWKRLELQARVDRARVNIPQTVKFRLFVNPEECVEAFEVLDQLNKNPTVKVGRDPPTNAQSDPWGNLVDV</sequence>
<feature type="region of interest" description="Disordered" evidence="1">
    <location>
        <begin position="704"/>
        <end position="726"/>
    </location>
</feature>
<feature type="compositionally biased region" description="Low complexity" evidence="1">
    <location>
        <begin position="200"/>
        <end position="209"/>
    </location>
</feature>
<dbReference type="EMBL" id="WIUZ02000007">
    <property type="protein sequence ID" value="KAF9785240.1"/>
    <property type="molecule type" value="Genomic_DNA"/>
</dbReference>
<dbReference type="OrthoDB" id="2117591at2759"/>
<feature type="compositionally biased region" description="Polar residues" evidence="1">
    <location>
        <begin position="177"/>
        <end position="191"/>
    </location>
</feature>
<dbReference type="Pfam" id="PF09949">
    <property type="entry name" value="APP1_cat"/>
    <property type="match status" value="1"/>
</dbReference>
<dbReference type="PANTHER" id="PTHR28208">
    <property type="entry name" value="PHOSPHATIDATE PHOSPHATASE APP1"/>
    <property type="match status" value="1"/>
</dbReference>
<feature type="region of interest" description="Disordered" evidence="1">
    <location>
        <begin position="23"/>
        <end position="64"/>
    </location>
</feature>
<evidence type="ECO:0000313" key="3">
    <source>
        <dbReference type="EMBL" id="KAF9785240.1"/>
    </source>
</evidence>
<dbReference type="InterPro" id="IPR019236">
    <property type="entry name" value="APP1_cat"/>
</dbReference>
<organism evidence="3 4">
    <name type="scientific">Thelephora terrestris</name>
    <dbReference type="NCBI Taxonomy" id="56493"/>
    <lineage>
        <taxon>Eukaryota</taxon>
        <taxon>Fungi</taxon>
        <taxon>Dikarya</taxon>
        <taxon>Basidiomycota</taxon>
        <taxon>Agaricomycotina</taxon>
        <taxon>Agaricomycetes</taxon>
        <taxon>Thelephorales</taxon>
        <taxon>Thelephoraceae</taxon>
        <taxon>Thelephora</taxon>
    </lineage>
</organism>
<accession>A0A9P6HE27</accession>
<name>A0A9P6HE27_9AGAM</name>
<feature type="region of interest" description="Disordered" evidence="1">
    <location>
        <begin position="176"/>
        <end position="216"/>
    </location>
</feature>
<proteinExistence type="predicted"/>
<protein>
    <recommendedName>
        <fullName evidence="2">Phosphatidate phosphatase APP1 catalytic domain-containing protein</fullName>
    </recommendedName>
</protein>
<feature type="compositionally biased region" description="Polar residues" evidence="1">
    <location>
        <begin position="607"/>
        <end position="621"/>
    </location>
</feature>
<dbReference type="AlphaFoldDB" id="A0A9P6HE27"/>
<evidence type="ECO:0000313" key="4">
    <source>
        <dbReference type="Proteomes" id="UP000736335"/>
    </source>
</evidence>